<name>A0A6C0J3I2_9ZZZZ</name>
<evidence type="ECO:0000313" key="2">
    <source>
        <dbReference type="EMBL" id="QHT99245.1"/>
    </source>
</evidence>
<feature type="region of interest" description="Disordered" evidence="1">
    <location>
        <begin position="109"/>
        <end position="128"/>
    </location>
</feature>
<sequence>MQYYDSVAKHIHFNNQFGNPIAGIPLTTCIKNEQTKMKETIGGGLNNDTTDNFSRLDGLVIPMGLYTQQTVDGVCRDFKKSKNAIISDELFENLFDIVTKNKVKKNKTIKNKPANNNNNKTKRNFSFF</sequence>
<evidence type="ECO:0000256" key="1">
    <source>
        <dbReference type="SAM" id="MobiDB-lite"/>
    </source>
</evidence>
<dbReference type="EMBL" id="MN740306">
    <property type="protein sequence ID" value="QHT99245.1"/>
    <property type="molecule type" value="Genomic_DNA"/>
</dbReference>
<proteinExistence type="predicted"/>
<organism evidence="2">
    <name type="scientific">viral metagenome</name>
    <dbReference type="NCBI Taxonomy" id="1070528"/>
    <lineage>
        <taxon>unclassified sequences</taxon>
        <taxon>metagenomes</taxon>
        <taxon>organismal metagenomes</taxon>
    </lineage>
</organism>
<accession>A0A6C0J3I2</accession>
<protein>
    <submittedName>
        <fullName evidence="2">Uncharacterized protein</fullName>
    </submittedName>
</protein>
<dbReference type="AlphaFoldDB" id="A0A6C0J3I2"/>
<reference evidence="2" key="1">
    <citation type="journal article" date="2020" name="Nature">
        <title>Giant virus diversity and host interactions through global metagenomics.</title>
        <authorList>
            <person name="Schulz F."/>
            <person name="Roux S."/>
            <person name="Paez-Espino D."/>
            <person name="Jungbluth S."/>
            <person name="Walsh D.A."/>
            <person name="Denef V.J."/>
            <person name="McMahon K.D."/>
            <person name="Konstantinidis K.T."/>
            <person name="Eloe-Fadrosh E.A."/>
            <person name="Kyrpides N.C."/>
            <person name="Woyke T."/>
        </authorList>
    </citation>
    <scope>NUCLEOTIDE SEQUENCE</scope>
    <source>
        <strain evidence="2">GVMAG-M-3300025699-48</strain>
    </source>
</reference>